<sequence length="190" mass="19883">MSVQAAPQQHRMTMWPCSFRCPAAPGGYCQYAKWNATDTTDKEVYFTIKDSSGTCLPSGVASKNYTVQGLDSSCEPRRTVTASGYLQTAGCDVVNVANECLWKFSAASQPIIIQPAATQPVATLTGSRDSAPVTSTQACAAVPQPVITYPVATVAAPPSTARIRLAAQPAASQPITAQPSTRSCAPEPVA</sequence>
<organism evidence="2 3">
    <name type="scientific">Tetrabaena socialis</name>
    <dbReference type="NCBI Taxonomy" id="47790"/>
    <lineage>
        <taxon>Eukaryota</taxon>
        <taxon>Viridiplantae</taxon>
        <taxon>Chlorophyta</taxon>
        <taxon>core chlorophytes</taxon>
        <taxon>Chlorophyceae</taxon>
        <taxon>CS clade</taxon>
        <taxon>Chlamydomonadales</taxon>
        <taxon>Tetrabaenaceae</taxon>
        <taxon>Tetrabaena</taxon>
    </lineage>
</organism>
<feature type="compositionally biased region" description="Polar residues" evidence="1">
    <location>
        <begin position="170"/>
        <end position="183"/>
    </location>
</feature>
<evidence type="ECO:0008006" key="4">
    <source>
        <dbReference type="Google" id="ProtNLM"/>
    </source>
</evidence>
<protein>
    <recommendedName>
        <fullName evidence="4">Pherophorin domain-containing protein</fullName>
    </recommendedName>
</protein>
<dbReference type="AlphaFoldDB" id="A0A2J8A1X7"/>
<comment type="caution">
    <text evidence="2">The sequence shown here is derived from an EMBL/GenBank/DDBJ whole genome shotgun (WGS) entry which is preliminary data.</text>
</comment>
<evidence type="ECO:0000313" key="2">
    <source>
        <dbReference type="EMBL" id="PNH06498.1"/>
    </source>
</evidence>
<accession>A0A2J8A1X7</accession>
<evidence type="ECO:0000313" key="3">
    <source>
        <dbReference type="Proteomes" id="UP000236333"/>
    </source>
</evidence>
<evidence type="ECO:0000256" key="1">
    <source>
        <dbReference type="SAM" id="MobiDB-lite"/>
    </source>
</evidence>
<feature type="region of interest" description="Disordered" evidence="1">
    <location>
        <begin position="169"/>
        <end position="190"/>
    </location>
</feature>
<dbReference type="EMBL" id="PGGS01000233">
    <property type="protein sequence ID" value="PNH06498.1"/>
    <property type="molecule type" value="Genomic_DNA"/>
</dbReference>
<name>A0A2J8A1X7_9CHLO</name>
<reference evidence="2 3" key="1">
    <citation type="journal article" date="2017" name="Mol. Biol. Evol.">
        <title>The 4-celled Tetrabaena socialis nuclear genome reveals the essential components for genetic control of cell number at the origin of multicellularity in the volvocine lineage.</title>
        <authorList>
            <person name="Featherston J."/>
            <person name="Arakaki Y."/>
            <person name="Hanschen E.R."/>
            <person name="Ferris P.J."/>
            <person name="Michod R.E."/>
            <person name="Olson B.J.S.C."/>
            <person name="Nozaki H."/>
            <person name="Durand P.M."/>
        </authorList>
    </citation>
    <scope>NUCLEOTIDE SEQUENCE [LARGE SCALE GENOMIC DNA]</scope>
    <source>
        <strain evidence="2 3">NIES-571</strain>
    </source>
</reference>
<proteinExistence type="predicted"/>
<dbReference type="Proteomes" id="UP000236333">
    <property type="component" value="Unassembled WGS sequence"/>
</dbReference>
<gene>
    <name evidence="2" type="ORF">TSOC_007132</name>
</gene>
<keyword evidence="3" id="KW-1185">Reference proteome</keyword>